<dbReference type="Proteomes" id="UP001195941">
    <property type="component" value="Unassembled WGS sequence"/>
</dbReference>
<evidence type="ECO:0000256" key="3">
    <source>
        <dbReference type="SAM" id="Phobius"/>
    </source>
</evidence>
<dbReference type="RefSeq" id="WP_212700703.1">
    <property type="nucleotide sequence ID" value="NZ_JADMKU010000006.1"/>
</dbReference>
<protein>
    <submittedName>
        <fullName evidence="4">CDP-alcohol phosphatidyltransferase family protein</fullName>
    </submittedName>
</protein>
<organism evidence="4 5">
    <name type="scientific">Thalassovita aquimarina</name>
    <dbReference type="NCBI Taxonomy" id="2785917"/>
    <lineage>
        <taxon>Bacteria</taxon>
        <taxon>Pseudomonadati</taxon>
        <taxon>Pseudomonadota</taxon>
        <taxon>Alphaproteobacteria</taxon>
        <taxon>Rhodobacterales</taxon>
        <taxon>Roseobacteraceae</taxon>
        <taxon>Thalassovita</taxon>
    </lineage>
</organism>
<dbReference type="Gene3D" id="1.20.120.1760">
    <property type="match status" value="1"/>
</dbReference>
<feature type="transmembrane region" description="Helical" evidence="3">
    <location>
        <begin position="29"/>
        <end position="51"/>
    </location>
</feature>
<keyword evidence="5" id="KW-1185">Reference proteome</keyword>
<evidence type="ECO:0000256" key="1">
    <source>
        <dbReference type="ARBA" id="ARBA00022679"/>
    </source>
</evidence>
<accession>A0ABS5HQG3</accession>
<feature type="transmembrane region" description="Helical" evidence="3">
    <location>
        <begin position="92"/>
        <end position="112"/>
    </location>
</feature>
<evidence type="ECO:0000256" key="2">
    <source>
        <dbReference type="RuleBase" id="RU003750"/>
    </source>
</evidence>
<keyword evidence="3" id="KW-0812">Transmembrane</keyword>
<evidence type="ECO:0000313" key="4">
    <source>
        <dbReference type="EMBL" id="MBR9651184.1"/>
    </source>
</evidence>
<dbReference type="EMBL" id="JADMKU010000006">
    <property type="protein sequence ID" value="MBR9651184.1"/>
    <property type="molecule type" value="Genomic_DNA"/>
</dbReference>
<dbReference type="InterPro" id="IPR043130">
    <property type="entry name" value="CDP-OH_PTrfase_TM_dom"/>
</dbReference>
<keyword evidence="3" id="KW-0472">Membrane</keyword>
<comment type="similarity">
    <text evidence="2">Belongs to the CDP-alcohol phosphatidyltransferase class-I family.</text>
</comment>
<evidence type="ECO:0000313" key="5">
    <source>
        <dbReference type="Proteomes" id="UP001195941"/>
    </source>
</evidence>
<keyword evidence="3" id="KW-1133">Transmembrane helix</keyword>
<comment type="caution">
    <text evidence="4">The sequence shown here is derived from an EMBL/GenBank/DDBJ whole genome shotgun (WGS) entry which is preliminary data.</text>
</comment>
<reference evidence="4 5" key="1">
    <citation type="journal article" date="2021" name="Arch. Microbiol.">
        <title>Thalassobius aquimarinus sp. nov., isolated from the Sea of Japan seashore.</title>
        <authorList>
            <person name="Kurilenko V.V."/>
            <person name="Romanenko L.A."/>
            <person name="Chernysheva N.Y."/>
            <person name="Velansky P.V."/>
            <person name="Tekutyeva L.A."/>
            <person name="Isaeva M.P."/>
            <person name="Mikhailov V.V."/>
        </authorList>
    </citation>
    <scope>NUCLEOTIDE SEQUENCE [LARGE SCALE GENOMIC DNA]</scope>
    <source>
        <strain evidence="4 5">KMM 8518</strain>
    </source>
</reference>
<dbReference type="Pfam" id="PF01066">
    <property type="entry name" value="CDP-OH_P_transf"/>
    <property type="match status" value="1"/>
</dbReference>
<gene>
    <name evidence="4" type="ORF">IT775_08630</name>
</gene>
<feature type="transmembrane region" description="Helical" evidence="3">
    <location>
        <begin position="144"/>
        <end position="164"/>
    </location>
</feature>
<feature type="transmembrane region" description="Helical" evidence="3">
    <location>
        <begin position="63"/>
        <end position="80"/>
    </location>
</feature>
<dbReference type="InterPro" id="IPR000462">
    <property type="entry name" value="CDP-OH_P_trans"/>
</dbReference>
<sequence>MNISDQLSYCRLAAAPVTAWLAAAGQRDAFFILLGLSLLTDLVDGPLARWLGQESRLGAKLDTIADACTLLAGIFGLFIFEGHNLGSERAWLYLFLASYAAAALASLAKFGGLPAYHLYLSKTAAFCAAVFFAWLYLIDYSRQIFLAVVVLGILANIESLLVTLRLRRFRTDITSIFAAGRHARDDDS</sequence>
<proteinExistence type="inferred from homology"/>
<dbReference type="PROSITE" id="PS00379">
    <property type="entry name" value="CDP_ALCOHOL_P_TRANSF"/>
    <property type="match status" value="1"/>
</dbReference>
<dbReference type="InterPro" id="IPR048254">
    <property type="entry name" value="CDP_ALCOHOL_P_TRANSF_CS"/>
</dbReference>
<name>A0ABS5HQG3_9RHOB</name>
<feature type="transmembrane region" description="Helical" evidence="3">
    <location>
        <begin position="119"/>
        <end position="138"/>
    </location>
</feature>
<keyword evidence="1 2" id="KW-0808">Transferase</keyword>